<proteinExistence type="predicted"/>
<dbReference type="OrthoDB" id="34523at10239"/>
<reference evidence="1 2" key="1">
    <citation type="journal article" date="2015" name="Genome Announc.">
        <title>Complete Genome Sequence of Phytopathogenic Pectobacterium atrosepticum Bacteriophage Peat1.</title>
        <authorList>
            <person name="Kalischuk M."/>
            <person name="Hachey J."/>
            <person name="Kawchuk L."/>
        </authorList>
    </citation>
    <scope>NUCLEOTIDE SEQUENCE [LARGE SCALE GENOMIC DNA]</scope>
</reference>
<evidence type="ECO:0000313" key="2">
    <source>
        <dbReference type="Proteomes" id="UP000203782"/>
    </source>
</evidence>
<dbReference type="KEGG" id="vg:26795789"/>
<dbReference type="EMBL" id="KR604693">
    <property type="protein sequence ID" value="AKN21159.1"/>
    <property type="molecule type" value="Genomic_DNA"/>
</dbReference>
<dbReference type="GeneID" id="26795789"/>
<keyword evidence="2" id="KW-1185">Reference proteome</keyword>
<protein>
    <submittedName>
        <fullName evidence="1">Cytochrome c biogenesis protein</fullName>
    </submittedName>
</protein>
<evidence type="ECO:0000313" key="1">
    <source>
        <dbReference type="EMBL" id="AKN21159.1"/>
    </source>
</evidence>
<dbReference type="Proteomes" id="UP000203782">
    <property type="component" value="Segment"/>
</dbReference>
<organism evidence="1 2">
    <name type="scientific">Pectobacterium phage Peat1</name>
    <dbReference type="NCBI Taxonomy" id="1654601"/>
    <lineage>
        <taxon>Viruses</taxon>
        <taxon>Duplodnaviria</taxon>
        <taxon>Heunggongvirae</taxon>
        <taxon>Uroviricota</taxon>
        <taxon>Caudoviricetes</taxon>
        <taxon>Autographivirales</taxon>
        <taxon>Autoscriptoviridae</taxon>
        <taxon>Corkvirinae</taxon>
        <taxon>Phimunavirus</taxon>
        <taxon>Phimunavirus peat1</taxon>
    </lineage>
</organism>
<name>A0A0H3YEF3_9CAUD</name>
<accession>A0A0H3YEF3</accession>
<dbReference type="RefSeq" id="YP_009224633.1">
    <property type="nucleotide sequence ID" value="NC_029081.1"/>
</dbReference>
<sequence>MAVITKVEQVHFKISDVRRGDVFAFVKPAGCRKKGEALVVTKVALTRTDNNTYVGYDYTSFGSTEWLELEMNEGTLVYKGTIDNLFE</sequence>